<organism evidence="1 2">
    <name type="scientific">Crocosphaera watsonii WH 8502</name>
    <dbReference type="NCBI Taxonomy" id="423474"/>
    <lineage>
        <taxon>Bacteria</taxon>
        <taxon>Bacillati</taxon>
        <taxon>Cyanobacteriota</taxon>
        <taxon>Cyanophyceae</taxon>
        <taxon>Oscillatoriophycideae</taxon>
        <taxon>Chroococcales</taxon>
        <taxon>Aphanothecaceae</taxon>
        <taxon>Crocosphaera</taxon>
    </lineage>
</organism>
<reference evidence="1 2" key="1">
    <citation type="submission" date="2013-01" db="EMBL/GenBank/DDBJ databases">
        <authorList>
            <person name="Bench S."/>
        </authorList>
    </citation>
    <scope>NUCLEOTIDE SEQUENCE [LARGE SCALE GENOMIC DNA]</scope>
    <source>
        <strain evidence="1 2">WH 8502</strain>
    </source>
</reference>
<dbReference type="EMBL" id="CAQK01000422">
    <property type="protein sequence ID" value="CCQ51195.1"/>
    <property type="molecule type" value="Genomic_DNA"/>
</dbReference>
<accession>T2IG42</accession>
<reference evidence="1 2" key="2">
    <citation type="submission" date="2013-09" db="EMBL/GenBank/DDBJ databases">
        <title>Whole genome comparison of six Crocosphaera watsonii strains with differing phenotypes.</title>
        <authorList>
            <person name="Bench S.R."/>
            <person name="Heller P."/>
            <person name="Frank I."/>
            <person name="Arciniega M."/>
            <person name="Shilova I.N."/>
            <person name="Zehr J.P."/>
        </authorList>
    </citation>
    <scope>NUCLEOTIDE SEQUENCE [LARGE SCALE GENOMIC DNA]</scope>
    <source>
        <strain evidence="1 2">WH 8502</strain>
    </source>
</reference>
<name>T2IG42_CROWT</name>
<comment type="caution">
    <text evidence="1">The sequence shown here is derived from an EMBL/GenBank/DDBJ whole genome shotgun (WGS) entry which is preliminary data.</text>
</comment>
<sequence length="63" mass="7124">MLQKTTKLFLTTVAAIATINTIELPQAPNTSHSWLKTSTGSTSKKQWGTQWRGIIQEGFLWFE</sequence>
<gene>
    <name evidence="1" type="ORF">CWATWH8502_579</name>
</gene>
<evidence type="ECO:0000313" key="2">
    <source>
        <dbReference type="Proteomes" id="UP000018348"/>
    </source>
</evidence>
<proteinExistence type="predicted"/>
<protein>
    <submittedName>
        <fullName evidence="1">Uncharacterized protein</fullName>
    </submittedName>
</protein>
<dbReference type="Proteomes" id="UP000018348">
    <property type="component" value="Unassembled WGS sequence"/>
</dbReference>
<dbReference type="AlphaFoldDB" id="T2IG42"/>
<evidence type="ECO:0000313" key="1">
    <source>
        <dbReference type="EMBL" id="CCQ51195.1"/>
    </source>
</evidence>